<keyword evidence="2" id="KW-0694">RNA-binding</keyword>
<dbReference type="SUPFAM" id="SSF54928">
    <property type="entry name" value="RNA-binding domain, RBD"/>
    <property type="match status" value="1"/>
</dbReference>
<keyword evidence="5" id="KW-1185">Reference proteome</keyword>
<accession>A8B7X6</accession>
<keyword evidence="3" id="KW-0539">Nucleus</keyword>
<dbReference type="VEuPathDB" id="GiardiaDB:GL50803_25011"/>
<dbReference type="GO" id="GO:0005654">
    <property type="term" value="C:nucleoplasm"/>
    <property type="evidence" value="ECO:0007669"/>
    <property type="project" value="UniProtKB-SubCell"/>
</dbReference>
<dbReference type="GeneID" id="5701817"/>
<dbReference type="GO" id="GO:0003723">
    <property type="term" value="F:RNA binding"/>
    <property type="evidence" value="ECO:0007669"/>
    <property type="project" value="UniProtKB-UniRule"/>
</dbReference>
<evidence type="ECO:0000256" key="2">
    <source>
        <dbReference type="ARBA" id="ARBA00022884"/>
    </source>
</evidence>
<dbReference type="KEGG" id="gla:GL50803_0025011"/>
<dbReference type="PROSITE" id="PS50102">
    <property type="entry name" value="RRM"/>
    <property type="match status" value="1"/>
</dbReference>
<sequence length="190" mass="20824">MLVAALAIKVKKLTSLFVRNLDSKVTEDLLYELFTQVAQVQRVNIPVDPLTGLQKQYGFVDVGTKEMAEYCKAVLSGVELYGKQLAIQDSRADIEQGVFTQQVLRVTFIRPLNYIDDCACPASLGSGLPGKFLERLKGILERFGAVTGQVYHDGYALFSFSTDCAATEAATALNNQFICGMLVTTAVINR</sequence>
<protein>
    <submittedName>
        <fullName evidence="4">RNA-binding protein</fullName>
    </submittedName>
</protein>
<dbReference type="SMART" id="SM00360">
    <property type="entry name" value="RRM"/>
    <property type="match status" value="1"/>
</dbReference>
<dbReference type="InterPro" id="IPR000504">
    <property type="entry name" value="RRM_dom"/>
</dbReference>
<dbReference type="Pfam" id="PF00076">
    <property type="entry name" value="RRM_1"/>
    <property type="match status" value="1"/>
</dbReference>
<dbReference type="AlphaFoldDB" id="A8B7X6"/>
<proteinExistence type="predicted"/>
<dbReference type="HOGENOM" id="CLU_1430506_0_0_1"/>
<dbReference type="Gene3D" id="3.30.70.330">
    <property type="match status" value="1"/>
</dbReference>
<dbReference type="InterPro" id="IPR035979">
    <property type="entry name" value="RBD_domain_sf"/>
</dbReference>
<dbReference type="OMA" id="QGVFTQQ"/>
<evidence type="ECO:0000313" key="4">
    <source>
        <dbReference type="EMBL" id="KAE8305382.1"/>
    </source>
</evidence>
<dbReference type="EMBL" id="AACB03000001">
    <property type="protein sequence ID" value="KAE8305382.1"/>
    <property type="molecule type" value="Genomic_DNA"/>
</dbReference>
<gene>
    <name evidence="4" type="ORF">GL50803_0025011</name>
</gene>
<dbReference type="STRING" id="184922.A8B7X6"/>
<dbReference type="Proteomes" id="UP000001548">
    <property type="component" value="Unassembled WGS sequence"/>
</dbReference>
<dbReference type="RefSeq" id="XP_001708899.1">
    <property type="nucleotide sequence ID" value="XM_001708847.1"/>
</dbReference>
<organism evidence="4 5">
    <name type="scientific">Giardia intestinalis (strain ATCC 50803 / WB clone C6)</name>
    <name type="common">Giardia lamblia</name>
    <dbReference type="NCBI Taxonomy" id="184922"/>
    <lineage>
        <taxon>Eukaryota</taxon>
        <taxon>Metamonada</taxon>
        <taxon>Diplomonadida</taxon>
        <taxon>Hexamitidae</taxon>
        <taxon>Giardiinae</taxon>
        <taxon>Giardia</taxon>
    </lineage>
</organism>
<dbReference type="PANTHER" id="PTHR13798">
    <property type="entry name" value="RNA BINDING MOTIF RBM PROTEIN -RELATED"/>
    <property type="match status" value="1"/>
</dbReference>
<evidence type="ECO:0000313" key="5">
    <source>
        <dbReference type="Proteomes" id="UP000001548"/>
    </source>
</evidence>
<evidence type="ECO:0000256" key="3">
    <source>
        <dbReference type="ARBA" id="ARBA00023242"/>
    </source>
</evidence>
<comment type="caution">
    <text evidence="4">The sequence shown here is derived from an EMBL/GenBank/DDBJ whole genome shotgun (WGS) entry which is preliminary data.</text>
</comment>
<evidence type="ECO:0000256" key="1">
    <source>
        <dbReference type="ARBA" id="ARBA00004642"/>
    </source>
</evidence>
<dbReference type="InterPro" id="IPR012677">
    <property type="entry name" value="Nucleotide-bd_a/b_plait_sf"/>
</dbReference>
<reference evidence="4 5" key="1">
    <citation type="journal article" date="2007" name="Science">
        <title>Genomic minimalism in the early diverging intestinal parasite Giardia lamblia.</title>
        <authorList>
            <person name="Morrison H.G."/>
            <person name="McArthur A.G."/>
            <person name="Gillin F.D."/>
            <person name="Aley S.B."/>
            <person name="Adam R.D."/>
            <person name="Olsen G.J."/>
            <person name="Best A.A."/>
            <person name="Cande W.Z."/>
            <person name="Chen F."/>
            <person name="Cipriano M.J."/>
            <person name="Davids B.J."/>
            <person name="Dawson S.C."/>
            <person name="Elmendorf H.G."/>
            <person name="Hehl A.B."/>
            <person name="Holder M.E."/>
            <person name="Huse S.M."/>
            <person name="Kim U.U."/>
            <person name="Lasek-Nesselquist E."/>
            <person name="Manning G."/>
            <person name="Nigam A."/>
            <person name="Nixon J.E."/>
            <person name="Palm D."/>
            <person name="Passamaneck N.E."/>
            <person name="Prabhu A."/>
            <person name="Reich C.I."/>
            <person name="Reiner D.S."/>
            <person name="Samuelson J."/>
            <person name="Svard S.G."/>
            <person name="Sogin M.L."/>
        </authorList>
    </citation>
    <scope>NUCLEOTIDE SEQUENCE [LARGE SCALE GENOMIC DNA]</scope>
    <source>
        <strain evidence="4 5">WB C6</strain>
    </source>
</reference>
<name>A8B7X6_GIAIC</name>
<comment type="subcellular location">
    <subcellularLocation>
        <location evidence="1">Nucleus</location>
        <location evidence="1">Nucleoplasm</location>
    </subcellularLocation>
</comment>
<dbReference type="InterPro" id="IPR052285">
    <property type="entry name" value="NEXT_complex_subunit"/>
</dbReference>
<dbReference type="PANTHER" id="PTHR13798:SF11">
    <property type="entry name" value="RNA-BINDING PROTEIN 7-RELATED"/>
    <property type="match status" value="1"/>
</dbReference>